<evidence type="ECO:0000313" key="2">
    <source>
        <dbReference type="EMBL" id="OTG00162.1"/>
    </source>
</evidence>
<reference evidence="3" key="1">
    <citation type="journal article" date="2017" name="Nature">
        <title>The sunflower genome provides insights into oil metabolism, flowering and Asterid evolution.</title>
        <authorList>
            <person name="Badouin H."/>
            <person name="Gouzy J."/>
            <person name="Grassa C.J."/>
            <person name="Murat F."/>
            <person name="Staton S.E."/>
            <person name="Cottret L."/>
            <person name="Lelandais-Briere C."/>
            <person name="Owens G.L."/>
            <person name="Carrere S."/>
            <person name="Mayjonade B."/>
            <person name="Legrand L."/>
            <person name="Gill N."/>
            <person name="Kane N.C."/>
            <person name="Bowers J.E."/>
            <person name="Hubner S."/>
            <person name="Bellec A."/>
            <person name="Berard A."/>
            <person name="Berges H."/>
            <person name="Blanchet N."/>
            <person name="Boniface M.C."/>
            <person name="Brunel D."/>
            <person name="Catrice O."/>
            <person name="Chaidir N."/>
            <person name="Claudel C."/>
            <person name="Donnadieu C."/>
            <person name="Faraut T."/>
            <person name="Fievet G."/>
            <person name="Helmstetter N."/>
            <person name="King M."/>
            <person name="Knapp S.J."/>
            <person name="Lai Z."/>
            <person name="Le Paslier M.C."/>
            <person name="Lippi Y."/>
            <person name="Lorenzon L."/>
            <person name="Mandel J.R."/>
            <person name="Marage G."/>
            <person name="Marchand G."/>
            <person name="Marquand E."/>
            <person name="Bret-Mestries E."/>
            <person name="Morien E."/>
            <person name="Nambeesan S."/>
            <person name="Nguyen T."/>
            <person name="Pegot-Espagnet P."/>
            <person name="Pouilly N."/>
            <person name="Raftis F."/>
            <person name="Sallet E."/>
            <person name="Schiex T."/>
            <person name="Thomas J."/>
            <person name="Vandecasteele C."/>
            <person name="Vares D."/>
            <person name="Vear F."/>
            <person name="Vautrin S."/>
            <person name="Crespi M."/>
            <person name="Mangin B."/>
            <person name="Burke J.M."/>
            <person name="Salse J."/>
            <person name="Munos S."/>
            <person name="Vincourt P."/>
            <person name="Rieseberg L.H."/>
            <person name="Langlade N.B."/>
        </authorList>
    </citation>
    <scope>NUCLEOTIDE SEQUENCE [LARGE SCALE GENOMIC DNA]</scope>
    <source>
        <strain evidence="3">cv. SF193</strain>
    </source>
</reference>
<gene>
    <name evidence="2" type="ORF">HannXRQ_Chr13g0387911</name>
</gene>
<dbReference type="InParanoid" id="A0A251SNQ5"/>
<dbReference type="AlphaFoldDB" id="A0A251SNQ5"/>
<keyword evidence="1" id="KW-0472">Membrane</keyword>
<accession>A0A251SNQ5</accession>
<keyword evidence="1" id="KW-1133">Transmembrane helix</keyword>
<dbReference type="Proteomes" id="UP000215914">
    <property type="component" value="Chromosome 13"/>
</dbReference>
<keyword evidence="1" id="KW-0812">Transmembrane</keyword>
<feature type="transmembrane region" description="Helical" evidence="1">
    <location>
        <begin position="37"/>
        <end position="55"/>
    </location>
</feature>
<protein>
    <submittedName>
        <fullName evidence="2">Uncharacterized protein</fullName>
    </submittedName>
</protein>
<evidence type="ECO:0000313" key="3">
    <source>
        <dbReference type="Proteomes" id="UP000215914"/>
    </source>
</evidence>
<keyword evidence="3" id="KW-1185">Reference proteome</keyword>
<name>A0A251SNQ5_HELAN</name>
<evidence type="ECO:0000256" key="1">
    <source>
        <dbReference type="SAM" id="Phobius"/>
    </source>
</evidence>
<sequence length="67" mass="8197">MILVSFTTNSHGIYSMDFLDFLPSPLSLFNYLCYHRLIFNIYIFLFKFIIFNRILKFFFDPLRKIMV</sequence>
<dbReference type="EMBL" id="CM007902">
    <property type="protein sequence ID" value="OTG00162.1"/>
    <property type="molecule type" value="Genomic_DNA"/>
</dbReference>
<proteinExistence type="predicted"/>
<organism evidence="2 3">
    <name type="scientific">Helianthus annuus</name>
    <name type="common">Common sunflower</name>
    <dbReference type="NCBI Taxonomy" id="4232"/>
    <lineage>
        <taxon>Eukaryota</taxon>
        <taxon>Viridiplantae</taxon>
        <taxon>Streptophyta</taxon>
        <taxon>Embryophyta</taxon>
        <taxon>Tracheophyta</taxon>
        <taxon>Spermatophyta</taxon>
        <taxon>Magnoliopsida</taxon>
        <taxon>eudicotyledons</taxon>
        <taxon>Gunneridae</taxon>
        <taxon>Pentapetalae</taxon>
        <taxon>asterids</taxon>
        <taxon>campanulids</taxon>
        <taxon>Asterales</taxon>
        <taxon>Asteraceae</taxon>
        <taxon>Asteroideae</taxon>
        <taxon>Heliantheae alliance</taxon>
        <taxon>Heliantheae</taxon>
        <taxon>Helianthus</taxon>
    </lineage>
</organism>